<comment type="caution">
    <text evidence="1">The sequence shown here is derived from an EMBL/GenBank/DDBJ whole genome shotgun (WGS) entry which is preliminary data.</text>
</comment>
<keyword evidence="2" id="KW-1185">Reference proteome</keyword>
<organism evidence="1 2">
    <name type="scientific">Saccharibacillus sacchari</name>
    <dbReference type="NCBI Taxonomy" id="456493"/>
    <lineage>
        <taxon>Bacteria</taxon>
        <taxon>Bacillati</taxon>
        <taxon>Bacillota</taxon>
        <taxon>Bacilli</taxon>
        <taxon>Bacillales</taxon>
        <taxon>Paenibacillaceae</taxon>
        <taxon>Saccharibacillus</taxon>
    </lineage>
</organism>
<proteinExistence type="predicted"/>
<sequence>MSEMNKKNEKFIPKLIKDEKSITSDSLVRHLLISVIRLKSKLNGSHIEIKRITGAPDEQTRIMNLVEPDGVETFLAEINFSDSDQLYPIVFDDSDHCEEYYDWEEFVAEFEKWLNEFVASQTSDHHLEERA</sequence>
<name>A0ACC6PE23_9BACL</name>
<accession>A0ACC6PE23</accession>
<protein>
    <submittedName>
        <fullName evidence="1">Uncharacterized protein</fullName>
    </submittedName>
</protein>
<gene>
    <name evidence="1" type="ORF">WKI47_14660</name>
</gene>
<evidence type="ECO:0000313" key="2">
    <source>
        <dbReference type="Proteomes" id="UP001380953"/>
    </source>
</evidence>
<dbReference type="Proteomes" id="UP001380953">
    <property type="component" value="Unassembled WGS sequence"/>
</dbReference>
<dbReference type="EMBL" id="JBBKAR010000039">
    <property type="protein sequence ID" value="MEJ8305144.1"/>
    <property type="molecule type" value="Genomic_DNA"/>
</dbReference>
<evidence type="ECO:0000313" key="1">
    <source>
        <dbReference type="EMBL" id="MEJ8305144.1"/>
    </source>
</evidence>
<reference evidence="1" key="1">
    <citation type="submission" date="2024-03" db="EMBL/GenBank/DDBJ databases">
        <title>Whole genome sequecning of epiphytes from Marcgravia umbellata leaves.</title>
        <authorList>
            <person name="Kumar G."/>
            <person name="Savka M.A."/>
        </authorList>
    </citation>
    <scope>NUCLEOTIDE SEQUENCE</scope>
    <source>
        <strain evidence="1">RIT_BL5</strain>
    </source>
</reference>